<comment type="catalytic activity">
    <reaction evidence="7">
        <text>ATP + H2O + polyamine-[polyamine-binding protein]Side 1 = ADP + phosphate + polyamineSide 2 + [polyamine-binding protein]Side 1.</text>
        <dbReference type="EC" id="7.6.2.11"/>
    </reaction>
</comment>
<keyword evidence="4 7" id="KW-0067">ATP-binding</keyword>
<keyword evidence="10" id="KW-1185">Reference proteome</keyword>
<evidence type="ECO:0000256" key="7">
    <source>
        <dbReference type="RuleBase" id="RU364083"/>
    </source>
</evidence>
<dbReference type="PANTHER" id="PTHR43875">
    <property type="entry name" value="MALTODEXTRIN IMPORT ATP-BINDING PROTEIN MSMX"/>
    <property type="match status" value="1"/>
</dbReference>
<dbReference type="Proteomes" id="UP000054099">
    <property type="component" value="Unassembled WGS sequence"/>
</dbReference>
<accession>A0A0V8J4Z5</accession>
<evidence type="ECO:0000256" key="2">
    <source>
        <dbReference type="ARBA" id="ARBA00022475"/>
    </source>
</evidence>
<dbReference type="InterPro" id="IPR003439">
    <property type="entry name" value="ABC_transporter-like_ATP-bd"/>
</dbReference>
<dbReference type="InterPro" id="IPR003593">
    <property type="entry name" value="AAA+_ATPase"/>
</dbReference>
<protein>
    <recommendedName>
        <fullName evidence="7">Spermidine/putrescine import ATP-binding protein PotA</fullName>
        <ecNumber evidence="7">7.6.2.11</ecNumber>
    </recommendedName>
</protein>
<dbReference type="PANTHER" id="PTHR43875:SF15">
    <property type="entry name" value="TREHALOSE IMPORT ATP-BINDING PROTEIN SUGC"/>
    <property type="match status" value="1"/>
</dbReference>
<dbReference type="PROSITE" id="PS50893">
    <property type="entry name" value="ABC_TRANSPORTER_2"/>
    <property type="match status" value="1"/>
</dbReference>
<dbReference type="GO" id="GO:0015417">
    <property type="term" value="F:ABC-type polyamine transporter activity"/>
    <property type="evidence" value="ECO:0007669"/>
    <property type="project" value="UniProtKB-EC"/>
</dbReference>
<dbReference type="InterPro" id="IPR005893">
    <property type="entry name" value="PotA-like"/>
</dbReference>
<evidence type="ECO:0000256" key="4">
    <source>
        <dbReference type="ARBA" id="ARBA00022840"/>
    </source>
</evidence>
<dbReference type="PROSITE" id="PS00211">
    <property type="entry name" value="ABC_TRANSPORTER_1"/>
    <property type="match status" value="1"/>
</dbReference>
<keyword evidence="1 7" id="KW-0813">Transport</keyword>
<proteinExistence type="inferred from homology"/>
<evidence type="ECO:0000313" key="10">
    <source>
        <dbReference type="Proteomes" id="UP000054099"/>
    </source>
</evidence>
<evidence type="ECO:0000256" key="1">
    <source>
        <dbReference type="ARBA" id="ARBA00022448"/>
    </source>
</evidence>
<dbReference type="SUPFAM" id="SSF50331">
    <property type="entry name" value="MOP-like"/>
    <property type="match status" value="1"/>
</dbReference>
<evidence type="ECO:0000313" key="9">
    <source>
        <dbReference type="EMBL" id="KSU81928.1"/>
    </source>
</evidence>
<dbReference type="RefSeq" id="WP_061973709.1">
    <property type="nucleotide sequence ID" value="NZ_FMAV01000003.1"/>
</dbReference>
<comment type="similarity">
    <text evidence="7">Belongs to the ABC transporter superfamily. Spermidine/putrescine importer (TC 3.A.1.11.1) family.</text>
</comment>
<dbReference type="InterPro" id="IPR017871">
    <property type="entry name" value="ABC_transporter-like_CS"/>
</dbReference>
<dbReference type="InterPro" id="IPR047641">
    <property type="entry name" value="ABC_transpr_MalK/UgpC-like"/>
</dbReference>
<keyword evidence="6 7" id="KW-0472">Membrane</keyword>
<dbReference type="GO" id="GO:0005524">
    <property type="term" value="F:ATP binding"/>
    <property type="evidence" value="ECO:0007669"/>
    <property type="project" value="UniProtKB-KW"/>
</dbReference>
<organism evidence="9 10">
    <name type="scientific">Fictibacillus enclensis</name>
    <dbReference type="NCBI Taxonomy" id="1017270"/>
    <lineage>
        <taxon>Bacteria</taxon>
        <taxon>Bacillati</taxon>
        <taxon>Bacillota</taxon>
        <taxon>Bacilli</taxon>
        <taxon>Bacillales</taxon>
        <taxon>Fictibacillaceae</taxon>
        <taxon>Fictibacillus</taxon>
    </lineage>
</organism>
<dbReference type="EMBL" id="LNQN01000005">
    <property type="protein sequence ID" value="KSU81928.1"/>
    <property type="molecule type" value="Genomic_DNA"/>
</dbReference>
<evidence type="ECO:0000256" key="5">
    <source>
        <dbReference type="ARBA" id="ARBA00022967"/>
    </source>
</evidence>
<dbReference type="AlphaFoldDB" id="A0A0V8J4Z5"/>
<evidence type="ECO:0000256" key="3">
    <source>
        <dbReference type="ARBA" id="ARBA00022741"/>
    </source>
</evidence>
<dbReference type="SMART" id="SM00382">
    <property type="entry name" value="AAA"/>
    <property type="match status" value="1"/>
</dbReference>
<keyword evidence="3 7" id="KW-0547">Nucleotide-binding</keyword>
<dbReference type="InterPro" id="IPR013611">
    <property type="entry name" value="Transp-assoc_OB_typ2"/>
</dbReference>
<name>A0A0V8J4Z5_9BACL</name>
<dbReference type="FunFam" id="3.40.50.300:FF:000042">
    <property type="entry name" value="Maltose/maltodextrin ABC transporter, ATP-binding protein"/>
    <property type="match status" value="1"/>
</dbReference>
<evidence type="ECO:0000256" key="6">
    <source>
        <dbReference type="ARBA" id="ARBA00023136"/>
    </source>
</evidence>
<reference evidence="9 10" key="1">
    <citation type="journal article" date="2014" name="Antonie Van Leeuwenhoek">
        <title>Fictibacillus enclensis sp. nov., isolated from marine sediment.</title>
        <authorList>
            <person name="Dastager S.G."/>
            <person name="Mawlankar R."/>
            <person name="Srinivasan K."/>
            <person name="Tang S.K."/>
            <person name="Lee J.C."/>
            <person name="Ramana V.V."/>
            <person name="Shouche Y.S."/>
        </authorList>
    </citation>
    <scope>NUCLEOTIDE SEQUENCE [LARGE SCALE GENOMIC DNA]</scope>
    <source>
        <strain evidence="9 10">NIO-1003</strain>
    </source>
</reference>
<keyword evidence="5 7" id="KW-1278">Translocase</keyword>
<dbReference type="EC" id="7.6.2.11" evidence="7"/>
<comment type="function">
    <text evidence="7">Part of the ABC transporter complex PotABCD involved in spermidine/putrescine import. Responsible for energy coupling to the transport system.</text>
</comment>
<dbReference type="InterPro" id="IPR027417">
    <property type="entry name" value="P-loop_NTPase"/>
</dbReference>
<dbReference type="GO" id="GO:0055052">
    <property type="term" value="C:ATP-binding cassette (ABC) transporter complex, substrate-binding subunit-containing"/>
    <property type="evidence" value="ECO:0007669"/>
    <property type="project" value="TreeGrafter"/>
</dbReference>
<dbReference type="Pfam" id="PF00005">
    <property type="entry name" value="ABC_tran"/>
    <property type="match status" value="1"/>
</dbReference>
<dbReference type="Gene3D" id="3.40.50.300">
    <property type="entry name" value="P-loop containing nucleotide triphosphate hydrolases"/>
    <property type="match status" value="1"/>
</dbReference>
<dbReference type="SUPFAM" id="SSF52540">
    <property type="entry name" value="P-loop containing nucleoside triphosphate hydrolases"/>
    <property type="match status" value="1"/>
</dbReference>
<comment type="caution">
    <text evidence="9">The sequence shown here is derived from an EMBL/GenBank/DDBJ whole genome shotgun (WGS) entry which is preliminary data.</text>
</comment>
<dbReference type="Pfam" id="PF08402">
    <property type="entry name" value="TOBE_2"/>
    <property type="match status" value="1"/>
</dbReference>
<gene>
    <name evidence="7" type="primary">potA</name>
    <name evidence="9" type="ORF">AS030_16720</name>
</gene>
<dbReference type="NCBIfam" id="TIGR01187">
    <property type="entry name" value="potA"/>
    <property type="match status" value="1"/>
</dbReference>
<evidence type="ECO:0000259" key="8">
    <source>
        <dbReference type="PROSITE" id="PS50893"/>
    </source>
</evidence>
<dbReference type="Gene3D" id="2.40.50.100">
    <property type="match status" value="1"/>
</dbReference>
<dbReference type="GO" id="GO:0016887">
    <property type="term" value="F:ATP hydrolysis activity"/>
    <property type="evidence" value="ECO:0007669"/>
    <property type="project" value="InterPro"/>
</dbReference>
<feature type="domain" description="ABC transporter" evidence="8">
    <location>
        <begin position="4"/>
        <end position="234"/>
    </location>
</feature>
<dbReference type="OrthoDB" id="9790614at2"/>
<sequence length="370" mass="41560">MSSVTLKNITKSFKTVQAVKELSLDIQKGEFFTFLGPSGCGKTTTLRMIAGFYYPTTGSIFFGDREMTKVAPEKRNTGMVFQNYALFPHMTVYENVAFGLKVRKLASAEVKKRVEEALAKVRLNAFIKRQVSQLSGGQQQRVALARSLVIQPEILLLDEPLSNLDARLRDEMRTEILRLQRDYGITTIYVTHDQIEALSMSDRIAVFNAGECQQIGTPKEIYNEPANDFVASFIGETNLIPIQMEGREGEILQFSWEDDNNKRLMAEMPAAFSEEELLSVSIRPEAVEVYGEPPVNLQNVYEGTIELAQFTGASLNLFISLGGKVVQAMVLNTMAQPEPEPGDRVWVRLPESRVRVVPRVLEPKEGRRIS</sequence>
<keyword evidence="2 7" id="KW-1003">Cell membrane</keyword>
<comment type="subunit">
    <text evidence="7">The complex is composed of two ATP-binding proteins (PotA), two transmembrane proteins (PotB and PotC) and a solute-binding protein (PotD).</text>
</comment>
<dbReference type="InterPro" id="IPR008995">
    <property type="entry name" value="Mo/tungstate-bd_C_term_dom"/>
</dbReference>